<organism evidence="1 2">
    <name type="scientific">Xanthomarina gelatinilytica</name>
    <dbReference type="NCBI Taxonomy" id="1137281"/>
    <lineage>
        <taxon>Bacteria</taxon>
        <taxon>Pseudomonadati</taxon>
        <taxon>Bacteroidota</taxon>
        <taxon>Flavobacteriia</taxon>
        <taxon>Flavobacteriales</taxon>
        <taxon>Flavobacteriaceae</taxon>
        <taxon>Xanthomarina</taxon>
    </lineage>
</organism>
<accession>A0A3D6BVS5</accession>
<dbReference type="EMBL" id="DPRK01000238">
    <property type="protein sequence ID" value="HCY82797.1"/>
    <property type="molecule type" value="Genomic_DNA"/>
</dbReference>
<comment type="caution">
    <text evidence="1">The sequence shown here is derived from an EMBL/GenBank/DDBJ whole genome shotgun (WGS) entry which is preliminary data.</text>
</comment>
<dbReference type="Proteomes" id="UP000263268">
    <property type="component" value="Unassembled WGS sequence"/>
</dbReference>
<name>A0A3D6BVS5_9FLAO</name>
<sequence>MLYDLYGRIKRKVLTNTEPVVYEVITKDDDDYTDEIEKALWDIKDALDLPTEEIEIAVNSRKSLKNK</sequence>
<protein>
    <submittedName>
        <fullName evidence="1">Uncharacterized protein</fullName>
    </submittedName>
</protein>
<dbReference type="AlphaFoldDB" id="A0A3D6BVS5"/>
<evidence type="ECO:0000313" key="1">
    <source>
        <dbReference type="EMBL" id="HCY82797.1"/>
    </source>
</evidence>
<gene>
    <name evidence="1" type="ORF">DHV22_14980</name>
</gene>
<evidence type="ECO:0000313" key="2">
    <source>
        <dbReference type="Proteomes" id="UP000263268"/>
    </source>
</evidence>
<proteinExistence type="predicted"/>
<reference evidence="1 2" key="1">
    <citation type="journal article" date="2018" name="Nat. Biotechnol.">
        <title>A standardized bacterial taxonomy based on genome phylogeny substantially revises the tree of life.</title>
        <authorList>
            <person name="Parks D.H."/>
            <person name="Chuvochina M."/>
            <person name="Waite D.W."/>
            <person name="Rinke C."/>
            <person name="Skarshewski A."/>
            <person name="Chaumeil P.A."/>
            <person name="Hugenholtz P."/>
        </authorList>
    </citation>
    <scope>NUCLEOTIDE SEQUENCE [LARGE SCALE GENOMIC DNA]</scope>
    <source>
        <strain evidence="1">UBA10227</strain>
    </source>
</reference>